<gene>
    <name evidence="1" type="ORF">BT96DRAFT_933099</name>
</gene>
<dbReference type="Proteomes" id="UP000799118">
    <property type="component" value="Unassembled WGS sequence"/>
</dbReference>
<accession>A0A6A4IFW7</accession>
<name>A0A6A4IFW7_9AGAR</name>
<proteinExistence type="predicted"/>
<dbReference type="EMBL" id="ML769394">
    <property type="protein sequence ID" value="KAE9407664.1"/>
    <property type="molecule type" value="Genomic_DNA"/>
</dbReference>
<evidence type="ECO:0000313" key="2">
    <source>
        <dbReference type="Proteomes" id="UP000799118"/>
    </source>
</evidence>
<sequence length="354" mass="38610">MTSSSKMNRNATKAKSAAKLCLPSAITQAQLSALQRVVNGDDICQVKQKFYEKARASILALMHQYKTRLTLNEGLSSPSSSTAAAANSFSVKTANLSSKATAETQLLHPQPLYPQNSLNTSQHCAWRMQPPLDLLNLAGNSGPAYVVYLGINQSSGFYHRYQDTNSSPGAESIAPAGLHGQLLKSFPTVQAVKSAYEECLQTGVLALLREEEMENTVYIVTKEFEPGVYTTKKNVLIEGLNWCSGKVTCTKSTVAQAEAIFELWNALAYYSFSYAFAPNILCNLCTCTLPFVTNTLSPIAALGQVRDECLLNVAPTGIVQDHVTIPSKEKVRLLPSNKGIEHTLDSILYWNPYA</sequence>
<reference evidence="1" key="1">
    <citation type="journal article" date="2019" name="Environ. Microbiol.">
        <title>Fungal ecological strategies reflected in gene transcription - a case study of two litter decomposers.</title>
        <authorList>
            <person name="Barbi F."/>
            <person name="Kohler A."/>
            <person name="Barry K."/>
            <person name="Baskaran P."/>
            <person name="Daum C."/>
            <person name="Fauchery L."/>
            <person name="Ihrmark K."/>
            <person name="Kuo A."/>
            <person name="LaButti K."/>
            <person name="Lipzen A."/>
            <person name="Morin E."/>
            <person name="Grigoriev I.V."/>
            <person name="Henrissat B."/>
            <person name="Lindahl B."/>
            <person name="Martin F."/>
        </authorList>
    </citation>
    <scope>NUCLEOTIDE SEQUENCE</scope>
    <source>
        <strain evidence="1">JB14</strain>
    </source>
</reference>
<dbReference type="OrthoDB" id="3037695at2759"/>
<keyword evidence="2" id="KW-1185">Reference proteome</keyword>
<protein>
    <submittedName>
        <fullName evidence="1">Uncharacterized protein</fullName>
    </submittedName>
</protein>
<evidence type="ECO:0000313" key="1">
    <source>
        <dbReference type="EMBL" id="KAE9407664.1"/>
    </source>
</evidence>
<dbReference type="AlphaFoldDB" id="A0A6A4IFW7"/>
<organism evidence="1 2">
    <name type="scientific">Gymnopus androsaceus JB14</name>
    <dbReference type="NCBI Taxonomy" id="1447944"/>
    <lineage>
        <taxon>Eukaryota</taxon>
        <taxon>Fungi</taxon>
        <taxon>Dikarya</taxon>
        <taxon>Basidiomycota</taxon>
        <taxon>Agaricomycotina</taxon>
        <taxon>Agaricomycetes</taxon>
        <taxon>Agaricomycetidae</taxon>
        <taxon>Agaricales</taxon>
        <taxon>Marasmiineae</taxon>
        <taxon>Omphalotaceae</taxon>
        <taxon>Gymnopus</taxon>
    </lineage>
</organism>